<dbReference type="PRINTS" id="PR00251">
    <property type="entry name" value="BACTRLOPSIN"/>
</dbReference>
<dbReference type="PROSITE" id="PS00950">
    <property type="entry name" value="BACTERIAL_OPSIN_1"/>
    <property type="match status" value="1"/>
</dbReference>
<dbReference type="Proteomes" id="UP001500121">
    <property type="component" value="Unassembled WGS sequence"/>
</dbReference>
<feature type="transmembrane region" description="Helical" evidence="11">
    <location>
        <begin position="222"/>
        <end position="247"/>
    </location>
</feature>
<dbReference type="RefSeq" id="WP_345482445.1">
    <property type="nucleotide sequence ID" value="NZ_BAABLP010000010.1"/>
</dbReference>
<evidence type="ECO:0000313" key="13">
    <source>
        <dbReference type="Proteomes" id="UP001500121"/>
    </source>
</evidence>
<keyword evidence="6" id="KW-0681">Retinal protein</keyword>
<evidence type="ECO:0000256" key="2">
    <source>
        <dbReference type="ARBA" id="ARBA00008130"/>
    </source>
</evidence>
<evidence type="ECO:0000256" key="9">
    <source>
        <dbReference type="ARBA" id="ARBA00023136"/>
    </source>
</evidence>
<evidence type="ECO:0000256" key="8">
    <source>
        <dbReference type="ARBA" id="ARBA00022991"/>
    </source>
</evidence>
<keyword evidence="10" id="KW-0675">Receptor</keyword>
<evidence type="ECO:0000256" key="10">
    <source>
        <dbReference type="ARBA" id="ARBA00023170"/>
    </source>
</evidence>
<gene>
    <name evidence="12" type="ORF">GCM10025783_32940</name>
</gene>
<proteinExistence type="inferred from homology"/>
<organism evidence="12 13">
    <name type="scientific">Amnibacterium soli</name>
    <dbReference type="NCBI Taxonomy" id="1282736"/>
    <lineage>
        <taxon>Bacteria</taxon>
        <taxon>Bacillati</taxon>
        <taxon>Actinomycetota</taxon>
        <taxon>Actinomycetes</taxon>
        <taxon>Micrococcales</taxon>
        <taxon>Microbacteriaceae</taxon>
        <taxon>Amnibacterium</taxon>
    </lineage>
</organism>
<keyword evidence="4" id="KW-0716">Sensory transduction</keyword>
<comment type="subcellular location">
    <subcellularLocation>
        <location evidence="1">Membrane</location>
        <topology evidence="1">Multi-pass membrane protein</topology>
    </subcellularLocation>
</comment>
<evidence type="ECO:0000256" key="11">
    <source>
        <dbReference type="SAM" id="Phobius"/>
    </source>
</evidence>
<comment type="caution">
    <text evidence="12">The sequence shown here is derived from an EMBL/GenBank/DDBJ whole genome shotgun (WGS) entry which is preliminary data.</text>
</comment>
<evidence type="ECO:0000313" key="12">
    <source>
        <dbReference type="EMBL" id="GAA4756954.1"/>
    </source>
</evidence>
<keyword evidence="3" id="KW-0600">Photoreceptor protein</keyword>
<dbReference type="EMBL" id="BAABLP010000010">
    <property type="protein sequence ID" value="GAA4756954.1"/>
    <property type="molecule type" value="Genomic_DNA"/>
</dbReference>
<evidence type="ECO:0000256" key="1">
    <source>
        <dbReference type="ARBA" id="ARBA00004141"/>
    </source>
</evidence>
<dbReference type="Gene3D" id="1.20.1070.10">
    <property type="entry name" value="Rhodopsin 7-helix transmembrane proteins"/>
    <property type="match status" value="1"/>
</dbReference>
<dbReference type="InterPro" id="IPR018229">
    <property type="entry name" value="Rhodopsin_retinal_BS"/>
</dbReference>
<evidence type="ECO:0000256" key="3">
    <source>
        <dbReference type="ARBA" id="ARBA00022543"/>
    </source>
</evidence>
<evidence type="ECO:0000256" key="4">
    <source>
        <dbReference type="ARBA" id="ARBA00022606"/>
    </source>
</evidence>
<protein>
    <recommendedName>
        <fullName evidence="14">Rhodopsin</fullName>
    </recommendedName>
</protein>
<feature type="transmembrane region" description="Helical" evidence="11">
    <location>
        <begin position="58"/>
        <end position="79"/>
    </location>
</feature>
<dbReference type="PANTHER" id="PTHR28286:SF2">
    <property type="entry name" value="BACTERIORHODOPSIN _OPSIN, NOPA (EUROFUNG)"/>
    <property type="match status" value="1"/>
</dbReference>
<feature type="transmembrane region" description="Helical" evidence="11">
    <location>
        <begin position="20"/>
        <end position="38"/>
    </location>
</feature>
<keyword evidence="13" id="KW-1185">Reference proteome</keyword>
<dbReference type="Pfam" id="PF01036">
    <property type="entry name" value="Bac_rhodopsin"/>
    <property type="match status" value="1"/>
</dbReference>
<accession>A0ABP8ZIA9</accession>
<keyword evidence="9 11" id="KW-0472">Membrane</keyword>
<sequence length="290" mass="31009">MTMLQPPWSVVLTQSEHDLILFAMVAAGLSLLATLVRVRFTSGEAHGSFRVASLTANAVVAIAFVSYLAIIAAFVMGYTQVGGEYRPNSGARLSWELRYMDWVVTVPLLVLELVAISALAQPTADRIRRIGMVSAVAMIASGFLGAFIVAGGRDSTSYALLGVLGAVFFAVLYGLFVYAMRVSLPRLPAAARGSYRSAAVVLLITWLAYPIVYGLVGAFTGGAVVVVAQLALCAADMIAKIGFGTLVHRTAVLRSRNDESLDPSTVRRPRPASRDSVYVADSRVVEFDEE</sequence>
<feature type="transmembrane region" description="Helical" evidence="11">
    <location>
        <begin position="198"/>
        <end position="216"/>
    </location>
</feature>
<comment type="similarity">
    <text evidence="2">Belongs to the archaeal/bacterial/fungal opsin family.</text>
</comment>
<keyword evidence="7 11" id="KW-1133">Transmembrane helix</keyword>
<evidence type="ECO:0000256" key="6">
    <source>
        <dbReference type="ARBA" id="ARBA00022925"/>
    </source>
</evidence>
<feature type="transmembrane region" description="Helical" evidence="11">
    <location>
        <begin position="158"/>
        <end position="178"/>
    </location>
</feature>
<keyword evidence="5 11" id="KW-0812">Transmembrane</keyword>
<evidence type="ECO:0000256" key="5">
    <source>
        <dbReference type="ARBA" id="ARBA00022692"/>
    </source>
</evidence>
<dbReference type="SMART" id="SM01021">
    <property type="entry name" value="Bac_rhodopsin"/>
    <property type="match status" value="1"/>
</dbReference>
<name>A0ABP8ZIA9_9MICO</name>
<feature type="transmembrane region" description="Helical" evidence="11">
    <location>
        <begin position="99"/>
        <end position="120"/>
    </location>
</feature>
<evidence type="ECO:0000256" key="7">
    <source>
        <dbReference type="ARBA" id="ARBA00022989"/>
    </source>
</evidence>
<reference evidence="13" key="1">
    <citation type="journal article" date="2019" name="Int. J. Syst. Evol. Microbiol.">
        <title>The Global Catalogue of Microorganisms (GCM) 10K type strain sequencing project: providing services to taxonomists for standard genome sequencing and annotation.</title>
        <authorList>
            <consortium name="The Broad Institute Genomics Platform"/>
            <consortium name="The Broad Institute Genome Sequencing Center for Infectious Disease"/>
            <person name="Wu L."/>
            <person name="Ma J."/>
        </authorList>
    </citation>
    <scope>NUCLEOTIDE SEQUENCE [LARGE SCALE GENOMIC DNA]</scope>
    <source>
        <strain evidence="13">JCM 19015</strain>
    </source>
</reference>
<dbReference type="SUPFAM" id="SSF81321">
    <property type="entry name" value="Family A G protein-coupled receptor-like"/>
    <property type="match status" value="1"/>
</dbReference>
<dbReference type="InterPro" id="IPR001425">
    <property type="entry name" value="Arc/bac/fun_rhodopsins"/>
</dbReference>
<keyword evidence="8" id="KW-0157">Chromophore</keyword>
<evidence type="ECO:0008006" key="14">
    <source>
        <dbReference type="Google" id="ProtNLM"/>
    </source>
</evidence>
<dbReference type="PANTHER" id="PTHR28286">
    <property type="match status" value="1"/>
</dbReference>
<feature type="transmembrane region" description="Helical" evidence="11">
    <location>
        <begin position="132"/>
        <end position="152"/>
    </location>
</feature>